<keyword evidence="4" id="KW-0963">Cytoplasm</keyword>
<dbReference type="Pfam" id="PF00156">
    <property type="entry name" value="Pribosyltran"/>
    <property type="match status" value="1"/>
</dbReference>
<dbReference type="Gene3D" id="3.40.50.2020">
    <property type="match status" value="1"/>
</dbReference>
<dbReference type="Proteomes" id="UP000244880">
    <property type="component" value="Unassembled WGS sequence"/>
</dbReference>
<dbReference type="PANTHER" id="PTHR11776:SF7">
    <property type="entry name" value="PHOSPHORIBOSYLTRANSFERASE DOMAIN-CONTAINING PROTEIN"/>
    <property type="match status" value="1"/>
</dbReference>
<dbReference type="RefSeq" id="WP_108830503.1">
    <property type="nucleotide sequence ID" value="NZ_OMOR01000004.1"/>
</dbReference>
<keyword evidence="11" id="KW-1185">Reference proteome</keyword>
<comment type="similarity">
    <text evidence="2">Belongs to the purine/pyrimidine phosphoribosyltransferase family.</text>
</comment>
<dbReference type="EC" id="2.4.2.7" evidence="10"/>
<evidence type="ECO:0000313" key="11">
    <source>
        <dbReference type="Proteomes" id="UP000244880"/>
    </source>
</evidence>
<dbReference type="GO" id="GO:0003999">
    <property type="term" value="F:adenine phosphoribosyltransferase activity"/>
    <property type="evidence" value="ECO:0007669"/>
    <property type="project" value="UniProtKB-EC"/>
</dbReference>
<dbReference type="GO" id="GO:0006166">
    <property type="term" value="P:purine ribonucleoside salvage"/>
    <property type="evidence" value="ECO:0007669"/>
    <property type="project" value="UniProtKB-KW"/>
</dbReference>
<accession>A0A2R8BPM4</accession>
<name>A0A2R8BPM4_9RHOB</name>
<proteinExistence type="inferred from homology"/>
<evidence type="ECO:0000256" key="2">
    <source>
        <dbReference type="ARBA" id="ARBA00008391"/>
    </source>
</evidence>
<dbReference type="InterPro" id="IPR029057">
    <property type="entry name" value="PRTase-like"/>
</dbReference>
<dbReference type="OrthoDB" id="7740853at2"/>
<dbReference type="EMBL" id="OMOR01000004">
    <property type="protein sequence ID" value="SPH27558.1"/>
    <property type="molecule type" value="Genomic_DNA"/>
</dbReference>
<keyword evidence="6 10" id="KW-0808">Transferase</keyword>
<evidence type="ECO:0000256" key="6">
    <source>
        <dbReference type="ARBA" id="ARBA00022679"/>
    </source>
</evidence>
<dbReference type="CDD" id="cd06223">
    <property type="entry name" value="PRTases_typeI"/>
    <property type="match status" value="1"/>
</dbReference>
<evidence type="ECO:0000313" key="10">
    <source>
        <dbReference type="EMBL" id="SPH27558.1"/>
    </source>
</evidence>
<evidence type="ECO:0000256" key="7">
    <source>
        <dbReference type="ARBA" id="ARBA00022726"/>
    </source>
</evidence>
<evidence type="ECO:0000256" key="1">
    <source>
        <dbReference type="ARBA" id="ARBA00004496"/>
    </source>
</evidence>
<protein>
    <submittedName>
        <fullName evidence="10">Adenine phosphoribosyltransferase</fullName>
        <ecNumber evidence="10">2.4.2.7</ecNumber>
    </submittedName>
</protein>
<dbReference type="AlphaFoldDB" id="A0A2R8BPM4"/>
<dbReference type="InterPro" id="IPR000836">
    <property type="entry name" value="PRTase_dom"/>
</dbReference>
<dbReference type="PANTHER" id="PTHR11776">
    <property type="entry name" value="ADENINE PHOSPHORIBOSYLTRANSFERASE"/>
    <property type="match status" value="1"/>
</dbReference>
<evidence type="ECO:0000256" key="4">
    <source>
        <dbReference type="ARBA" id="ARBA00022490"/>
    </source>
</evidence>
<comment type="subunit">
    <text evidence="3">Homodimer.</text>
</comment>
<evidence type="ECO:0000256" key="5">
    <source>
        <dbReference type="ARBA" id="ARBA00022676"/>
    </source>
</evidence>
<evidence type="ECO:0000256" key="8">
    <source>
        <dbReference type="ARBA" id="ARBA00025704"/>
    </source>
</evidence>
<feature type="domain" description="Phosphoribosyltransferase" evidence="9">
    <location>
        <begin position="39"/>
        <end position="170"/>
    </location>
</feature>
<comment type="pathway">
    <text evidence="8">Purine metabolism.</text>
</comment>
<keyword evidence="7" id="KW-0660">Purine salvage</keyword>
<dbReference type="SUPFAM" id="SSF53271">
    <property type="entry name" value="PRTase-like"/>
    <property type="match status" value="1"/>
</dbReference>
<dbReference type="GO" id="GO:0005737">
    <property type="term" value="C:cytoplasm"/>
    <property type="evidence" value="ECO:0007669"/>
    <property type="project" value="UniProtKB-SubCell"/>
</dbReference>
<comment type="subcellular location">
    <subcellularLocation>
        <location evidence="1">Cytoplasm</location>
    </subcellularLocation>
</comment>
<dbReference type="InterPro" id="IPR050120">
    <property type="entry name" value="Adenine_PRTase"/>
</dbReference>
<gene>
    <name evidence="10" type="primary">apt_2</name>
    <name evidence="10" type="ORF">ASD8599_04024</name>
</gene>
<organism evidence="10 11">
    <name type="scientific">Ascidiaceihabitans donghaensis</name>
    <dbReference type="NCBI Taxonomy" id="1510460"/>
    <lineage>
        <taxon>Bacteria</taxon>
        <taxon>Pseudomonadati</taxon>
        <taxon>Pseudomonadota</taxon>
        <taxon>Alphaproteobacteria</taxon>
        <taxon>Rhodobacterales</taxon>
        <taxon>Paracoccaceae</taxon>
        <taxon>Ascidiaceihabitans</taxon>
    </lineage>
</organism>
<evidence type="ECO:0000259" key="9">
    <source>
        <dbReference type="Pfam" id="PF00156"/>
    </source>
</evidence>
<reference evidence="10 11" key="1">
    <citation type="submission" date="2018-03" db="EMBL/GenBank/DDBJ databases">
        <authorList>
            <person name="Keele B.F."/>
        </authorList>
    </citation>
    <scope>NUCLEOTIDE SEQUENCE [LARGE SCALE GENOMIC DNA]</scope>
    <source>
        <strain evidence="10 11">CECT 8599</strain>
    </source>
</reference>
<sequence>MTLQDKGPRDDRWYLNIMAPNTKGDKFAWLDPTSIYINAQAFNDLLDDLLADLKAGEVECDVVAGLDAMGFVLGAALAARLGVGFLPIRKAGKLCVDTDKVSFGNYSGRTQDMEMRMPAYGPGTRVLLVDQWVETGGTMDGAIRLVERQGGVVAGMVAVAIEENERTDGYRASYPCVSAVMQGSRWQTECNSQTLSSFTTYTPEAAFPQTKR</sequence>
<evidence type="ECO:0000256" key="3">
    <source>
        <dbReference type="ARBA" id="ARBA00011738"/>
    </source>
</evidence>
<keyword evidence="5 10" id="KW-0328">Glycosyltransferase</keyword>